<proteinExistence type="predicted"/>
<evidence type="ECO:0000313" key="1">
    <source>
        <dbReference type="EMBL" id="GIY32718.1"/>
    </source>
</evidence>
<organism evidence="1 2">
    <name type="scientific">Caerostris extrusa</name>
    <name type="common">Bark spider</name>
    <name type="synonym">Caerostris bankana</name>
    <dbReference type="NCBI Taxonomy" id="172846"/>
    <lineage>
        <taxon>Eukaryota</taxon>
        <taxon>Metazoa</taxon>
        <taxon>Ecdysozoa</taxon>
        <taxon>Arthropoda</taxon>
        <taxon>Chelicerata</taxon>
        <taxon>Arachnida</taxon>
        <taxon>Araneae</taxon>
        <taxon>Araneomorphae</taxon>
        <taxon>Entelegynae</taxon>
        <taxon>Araneoidea</taxon>
        <taxon>Araneidae</taxon>
        <taxon>Caerostris</taxon>
    </lineage>
</organism>
<dbReference type="EMBL" id="BPLR01009537">
    <property type="protein sequence ID" value="GIY32718.1"/>
    <property type="molecule type" value="Genomic_DNA"/>
</dbReference>
<keyword evidence="2" id="KW-1185">Reference proteome</keyword>
<name>A0AAV4SM07_CAEEX</name>
<reference evidence="1 2" key="1">
    <citation type="submission" date="2021-06" db="EMBL/GenBank/DDBJ databases">
        <title>Caerostris extrusa draft genome.</title>
        <authorList>
            <person name="Kono N."/>
            <person name="Arakawa K."/>
        </authorList>
    </citation>
    <scope>NUCLEOTIDE SEQUENCE [LARGE SCALE GENOMIC DNA]</scope>
</reference>
<dbReference type="AlphaFoldDB" id="A0AAV4SM07"/>
<comment type="caution">
    <text evidence="1">The sequence shown here is derived from an EMBL/GenBank/DDBJ whole genome shotgun (WGS) entry which is preliminary data.</text>
</comment>
<sequence length="122" mass="13948">MGNAHLQKRWGGKLAKMKNHTLQWLPQELGKLEIPTEQLENRSKKIENNTVIVYLIPAYGGVNSLCPNVTAILAYIILKCGDYLIIQSVEQWQYLCLYSVIVYEFPSRPSKNSPFHLRSAKS</sequence>
<protein>
    <submittedName>
        <fullName evidence="1">Uncharacterized protein</fullName>
    </submittedName>
</protein>
<gene>
    <name evidence="1" type="ORF">CEXT_159201</name>
</gene>
<accession>A0AAV4SM07</accession>
<evidence type="ECO:0000313" key="2">
    <source>
        <dbReference type="Proteomes" id="UP001054945"/>
    </source>
</evidence>
<dbReference type="Proteomes" id="UP001054945">
    <property type="component" value="Unassembled WGS sequence"/>
</dbReference>